<proteinExistence type="predicted"/>
<dbReference type="EMBL" id="QEFC01001562">
    <property type="protein sequence ID" value="KAE9456773.1"/>
    <property type="molecule type" value="Genomic_DNA"/>
</dbReference>
<dbReference type="Proteomes" id="UP000428333">
    <property type="component" value="Linkage Group LG06"/>
</dbReference>
<dbReference type="InterPro" id="IPR002156">
    <property type="entry name" value="RNaseH_domain"/>
</dbReference>
<evidence type="ECO:0000313" key="3">
    <source>
        <dbReference type="Proteomes" id="UP000428333"/>
    </source>
</evidence>
<dbReference type="GO" id="GO:0004523">
    <property type="term" value="F:RNA-DNA hybrid ribonuclease activity"/>
    <property type="evidence" value="ECO:0007669"/>
    <property type="project" value="InterPro"/>
</dbReference>
<reference evidence="2 3" key="1">
    <citation type="journal article" date="2019" name="Genome Biol. Evol.">
        <title>The Rhododendron genome and chromosomal organization provide insight into shared whole-genome duplications across the heath family (Ericaceae).</title>
        <authorList>
            <person name="Soza V.L."/>
            <person name="Lindsley D."/>
            <person name="Waalkes A."/>
            <person name="Ramage E."/>
            <person name="Patwardhan R.P."/>
            <person name="Burton J.N."/>
            <person name="Adey A."/>
            <person name="Kumar A."/>
            <person name="Qiu R."/>
            <person name="Shendure J."/>
            <person name="Hall B."/>
        </authorList>
    </citation>
    <scope>NUCLEOTIDE SEQUENCE [LARGE SCALE GENOMIC DNA]</scope>
    <source>
        <strain evidence="2">RSF 1966-606</strain>
    </source>
</reference>
<organism evidence="2 3">
    <name type="scientific">Rhododendron williamsianum</name>
    <dbReference type="NCBI Taxonomy" id="262921"/>
    <lineage>
        <taxon>Eukaryota</taxon>
        <taxon>Viridiplantae</taxon>
        <taxon>Streptophyta</taxon>
        <taxon>Embryophyta</taxon>
        <taxon>Tracheophyta</taxon>
        <taxon>Spermatophyta</taxon>
        <taxon>Magnoliopsida</taxon>
        <taxon>eudicotyledons</taxon>
        <taxon>Gunneridae</taxon>
        <taxon>Pentapetalae</taxon>
        <taxon>asterids</taxon>
        <taxon>Ericales</taxon>
        <taxon>Ericaceae</taxon>
        <taxon>Ericoideae</taxon>
        <taxon>Rhodoreae</taxon>
        <taxon>Rhododendron</taxon>
    </lineage>
</organism>
<feature type="non-terminal residue" evidence="2">
    <location>
        <position position="1"/>
    </location>
</feature>
<dbReference type="OrthoDB" id="1906820at2759"/>
<dbReference type="AlphaFoldDB" id="A0A6A4LBU3"/>
<evidence type="ECO:0000313" key="2">
    <source>
        <dbReference type="EMBL" id="KAE9456773.1"/>
    </source>
</evidence>
<gene>
    <name evidence="2" type="ORF">C3L33_11326</name>
</gene>
<sequence>MGVDSLVLEGDSQLMAKILGNEAACPVEIEVIVEDILRAKARFQWCGFQFVRQVANAAADKLVSESLRGDRIRTWEAIFRIG</sequence>
<feature type="domain" description="RNase H type-1" evidence="1">
    <location>
        <begin position="2"/>
        <end position="65"/>
    </location>
</feature>
<dbReference type="GO" id="GO:0003676">
    <property type="term" value="F:nucleic acid binding"/>
    <property type="evidence" value="ECO:0007669"/>
    <property type="project" value="InterPro"/>
</dbReference>
<comment type="caution">
    <text evidence="2">The sequence shown here is derived from an EMBL/GenBank/DDBJ whole genome shotgun (WGS) entry which is preliminary data.</text>
</comment>
<keyword evidence="3" id="KW-1185">Reference proteome</keyword>
<accession>A0A6A4LBU3</accession>
<dbReference type="Pfam" id="PF13456">
    <property type="entry name" value="RVT_3"/>
    <property type="match status" value="1"/>
</dbReference>
<evidence type="ECO:0000259" key="1">
    <source>
        <dbReference type="Pfam" id="PF13456"/>
    </source>
</evidence>
<protein>
    <recommendedName>
        <fullName evidence="1">RNase H type-1 domain-containing protein</fullName>
    </recommendedName>
</protein>
<name>A0A6A4LBU3_9ERIC</name>